<keyword evidence="2 5" id="KW-0812">Transmembrane</keyword>
<evidence type="ECO:0000256" key="1">
    <source>
        <dbReference type="ARBA" id="ARBA00004167"/>
    </source>
</evidence>
<keyword evidence="3 5" id="KW-1133">Transmembrane helix</keyword>
<feature type="domain" description="LicD/FKTN/FKRP nucleotidyltransferase" evidence="6">
    <location>
        <begin position="469"/>
        <end position="676"/>
    </location>
</feature>
<protein>
    <recommendedName>
        <fullName evidence="6">LicD/FKTN/FKRP nucleotidyltransferase domain-containing protein</fullName>
    </recommendedName>
</protein>
<evidence type="ECO:0000256" key="2">
    <source>
        <dbReference type="ARBA" id="ARBA00022692"/>
    </source>
</evidence>
<sequence>MRYRLLLYRIRKKPFYAIAFVLVCLILTSFFHFDYFSVFDSEAIYQGLDFQNALSRMITPAEIFSSKVKQKSNGAELITSSLYKKLANTELSQLNWRFSNAFENSKIEGTSNYIDMYKEMRQKKHIYDPRITLSVYLDMIKSQIKENSCEIPFSWEDWVDLSPLNAFLEEGTDVNCLQFLSSNSINLDYDYKSSDLSSKHLKISHCLDKSEYLLTENAKYRNEKLLPGFNFDQRIDEKSDFIGKVYNGKSYLLSYAPVPSYIYFWGDNGKYYRVKPYQSTSMMGNGMFESFRERSTYDGFDPVSVMSSLSDEYFIKNVNSFSEVFSSSGDSLLNIQEDKFIFDPQVQYKDLFSKADDELSEQDIKFKNSLQYSMDIDPNSIDKHFKEVNIKFPTTYRGHKLTENGGHYDARFFSGFITEMPESEATFHSPEYIIKGKDAKKNEVDSPISRRTIILSHLLHTVLTAAFHNGLLMFPAHGSLLGWYFTSTSFPWDSDGDVQMPISDLVEFCHLFNNSMIVQNPRYGTAKVFIDCSSTLTHRGKENGSNNIDARVVDVDSGLFVDITGLSVSGESLTSAELKKLRRWVPNELLDTYPTNKRTTRKKNHWNPKAPKNLHKEEKPEEVIIDKIVEAEIFEIHKENHIYNCRNKHFYTLQQLSPLRLTLFEGAPTFVAANKESLRAQLITEYSSKSVERDAWEQYVFSKPLRMWLNADDIYQACQSILDTESSNLFSKGKFKPNNIKGSRVLKAYHKEEANIIATMIQNSAYQITKDPPLKIDEPKPLRLNLIEYLYYSRNYTSIHAKEMDMYYPGWEWSYPGVNDYANIPSSKKDLLNFMLEDHPPAKMSLFDYLVFAETEGELDI</sequence>
<dbReference type="EMBL" id="NHMM01000008">
    <property type="protein sequence ID" value="OUT20454.1"/>
    <property type="molecule type" value="Genomic_DNA"/>
</dbReference>
<organism evidence="7 8">
    <name type="scientific">Pichia kudriavzevii</name>
    <name type="common">Yeast</name>
    <name type="synonym">Issatchenkia orientalis</name>
    <dbReference type="NCBI Taxonomy" id="4909"/>
    <lineage>
        <taxon>Eukaryota</taxon>
        <taxon>Fungi</taxon>
        <taxon>Dikarya</taxon>
        <taxon>Ascomycota</taxon>
        <taxon>Saccharomycotina</taxon>
        <taxon>Pichiomycetes</taxon>
        <taxon>Pichiales</taxon>
        <taxon>Pichiaceae</taxon>
        <taxon>Pichia</taxon>
    </lineage>
</organism>
<accession>A0A1Z8JIN7</accession>
<evidence type="ECO:0000259" key="6">
    <source>
        <dbReference type="Pfam" id="PF04991"/>
    </source>
</evidence>
<reference evidence="7 8" key="1">
    <citation type="submission" date="2017-05" db="EMBL/GenBank/DDBJ databases">
        <title>The Genome Sequence of Candida krusei Ckrusei653.</title>
        <authorList>
            <person name="Cuomo C."/>
            <person name="Forche A."/>
            <person name="Young S."/>
            <person name="Abouelleil A."/>
            <person name="Cao P."/>
            <person name="Chapman S."/>
            <person name="Cusick C."/>
            <person name="Shea T."/>
            <person name="Nusbaum C."/>
            <person name="Birren B."/>
        </authorList>
    </citation>
    <scope>NUCLEOTIDE SEQUENCE [LARGE SCALE GENOMIC DNA]</scope>
    <source>
        <strain evidence="7 8">Ckrusei653</strain>
    </source>
</reference>
<dbReference type="Proteomes" id="UP000195871">
    <property type="component" value="Unassembled WGS sequence"/>
</dbReference>
<evidence type="ECO:0000256" key="5">
    <source>
        <dbReference type="SAM" id="Phobius"/>
    </source>
</evidence>
<evidence type="ECO:0000313" key="8">
    <source>
        <dbReference type="Proteomes" id="UP000195871"/>
    </source>
</evidence>
<keyword evidence="4 5" id="KW-0472">Membrane</keyword>
<comment type="subcellular location">
    <subcellularLocation>
        <location evidence="1">Membrane</location>
        <topology evidence="1">Single-pass membrane protein</topology>
    </subcellularLocation>
</comment>
<gene>
    <name evidence="7" type="ORF">CAS74_004706</name>
</gene>
<dbReference type="Pfam" id="PF04991">
    <property type="entry name" value="LicD"/>
    <property type="match status" value="1"/>
</dbReference>
<proteinExistence type="predicted"/>
<dbReference type="PANTHER" id="PTHR15407:SF28">
    <property type="entry name" value="RIBITOL-5-PHOSPHATE TRANSFERASE FKTN"/>
    <property type="match status" value="1"/>
</dbReference>
<dbReference type="VEuPathDB" id="FungiDB:C5L36_0B10570"/>
<dbReference type="GO" id="GO:0009100">
    <property type="term" value="P:glycoprotein metabolic process"/>
    <property type="evidence" value="ECO:0007669"/>
    <property type="project" value="UniProtKB-ARBA"/>
</dbReference>
<dbReference type="AlphaFoldDB" id="A0A1Z8JIN7"/>
<comment type="caution">
    <text evidence="7">The sequence shown here is derived from an EMBL/GenBank/DDBJ whole genome shotgun (WGS) entry which is preliminary data.</text>
</comment>
<evidence type="ECO:0000256" key="3">
    <source>
        <dbReference type="ARBA" id="ARBA00022989"/>
    </source>
</evidence>
<dbReference type="InterPro" id="IPR009644">
    <property type="entry name" value="FKTN/MNN4/W02B3.4-1"/>
</dbReference>
<dbReference type="InterPro" id="IPR007074">
    <property type="entry name" value="LicD/FKTN/FKRP_NTP_transf"/>
</dbReference>
<evidence type="ECO:0000313" key="7">
    <source>
        <dbReference type="EMBL" id="OUT20454.1"/>
    </source>
</evidence>
<dbReference type="PANTHER" id="PTHR15407">
    <property type="entry name" value="FUKUTIN-RELATED"/>
    <property type="match status" value="1"/>
</dbReference>
<dbReference type="GO" id="GO:0016020">
    <property type="term" value="C:membrane"/>
    <property type="evidence" value="ECO:0007669"/>
    <property type="project" value="UniProtKB-SubCell"/>
</dbReference>
<name>A0A1Z8JIN7_PICKU</name>
<feature type="transmembrane region" description="Helical" evidence="5">
    <location>
        <begin position="15"/>
        <end position="33"/>
    </location>
</feature>
<evidence type="ECO:0000256" key="4">
    <source>
        <dbReference type="ARBA" id="ARBA00023136"/>
    </source>
</evidence>